<keyword evidence="1" id="KW-0472">Membrane</keyword>
<dbReference type="OrthoDB" id="421638at2759"/>
<name>A0A0B1SR44_OESDE</name>
<protein>
    <submittedName>
        <fullName evidence="2">Uncharacterized protein</fullName>
    </submittedName>
</protein>
<keyword evidence="1" id="KW-0812">Transmembrane</keyword>
<dbReference type="EMBL" id="KN557026">
    <property type="protein sequence ID" value="KHJ87783.1"/>
    <property type="molecule type" value="Genomic_DNA"/>
</dbReference>
<organism evidence="2 3">
    <name type="scientific">Oesophagostomum dentatum</name>
    <name type="common">Nodular worm</name>
    <dbReference type="NCBI Taxonomy" id="61180"/>
    <lineage>
        <taxon>Eukaryota</taxon>
        <taxon>Metazoa</taxon>
        <taxon>Ecdysozoa</taxon>
        <taxon>Nematoda</taxon>
        <taxon>Chromadorea</taxon>
        <taxon>Rhabditida</taxon>
        <taxon>Rhabditina</taxon>
        <taxon>Rhabditomorpha</taxon>
        <taxon>Strongyloidea</taxon>
        <taxon>Strongylidae</taxon>
        <taxon>Oesophagostomum</taxon>
    </lineage>
</organism>
<accession>A0A0B1SR44</accession>
<sequence length="260" mass="28465">MSIYWFKNFAGIRQSDFEMLRVPNPSVEFCIHVTMRSVQTGALLGSVLGPLSAMLFEAKHMNSKKLTDKFVSGGTNGALIGAVMGPLLTYLALRDMNTVRLYDKCYRLRFDKQQLWQDRTCIVSAALGYLSSGSLGFVVGLDLATGALLGSVLGPLSAMLFEAKHMNSKKLTDKFVSGGTNGALIGAVMGPLLTYLALRDMNTVRLYDKCYRLRFDKQQLWQDRTCIVSAALGYLSSGSLGFVVGLDLAVIMSNLMGKAW</sequence>
<dbReference type="InterPro" id="IPR013869">
    <property type="entry name" value="DUF1757"/>
</dbReference>
<reference evidence="2 3" key="1">
    <citation type="submission" date="2014-03" db="EMBL/GenBank/DDBJ databases">
        <title>Draft genome of the hookworm Oesophagostomum dentatum.</title>
        <authorList>
            <person name="Mitreva M."/>
        </authorList>
    </citation>
    <scope>NUCLEOTIDE SEQUENCE [LARGE SCALE GENOMIC DNA]</scope>
    <source>
        <strain evidence="2 3">OD-Hann</strain>
    </source>
</reference>
<feature type="transmembrane region" description="Helical" evidence="1">
    <location>
        <begin position="70"/>
        <end position="93"/>
    </location>
</feature>
<evidence type="ECO:0000313" key="2">
    <source>
        <dbReference type="EMBL" id="KHJ87783.1"/>
    </source>
</evidence>
<keyword evidence="3" id="KW-1185">Reference proteome</keyword>
<feature type="transmembrane region" description="Helical" evidence="1">
    <location>
        <begin position="227"/>
        <end position="251"/>
    </location>
</feature>
<feature type="transmembrane region" description="Helical" evidence="1">
    <location>
        <begin position="175"/>
        <end position="198"/>
    </location>
</feature>
<dbReference type="AlphaFoldDB" id="A0A0B1SR44"/>
<dbReference type="PANTHER" id="PTHR38636">
    <property type="entry name" value="PROTEIN CBG20488"/>
    <property type="match status" value="1"/>
</dbReference>
<feature type="transmembrane region" description="Helical" evidence="1">
    <location>
        <begin position="41"/>
        <end position="58"/>
    </location>
</feature>
<dbReference type="PANTHER" id="PTHR38636:SF1">
    <property type="entry name" value="CHLORIDE CHANNEL PROTEIN CLC-D"/>
    <property type="match status" value="1"/>
</dbReference>
<evidence type="ECO:0000313" key="3">
    <source>
        <dbReference type="Proteomes" id="UP000053660"/>
    </source>
</evidence>
<evidence type="ECO:0000256" key="1">
    <source>
        <dbReference type="SAM" id="Phobius"/>
    </source>
</evidence>
<dbReference type="Pfam" id="PF08560">
    <property type="entry name" value="DUF1757"/>
    <property type="match status" value="2"/>
</dbReference>
<dbReference type="Proteomes" id="UP000053660">
    <property type="component" value="Unassembled WGS sequence"/>
</dbReference>
<proteinExistence type="predicted"/>
<keyword evidence="1" id="KW-1133">Transmembrane helix</keyword>
<gene>
    <name evidence="2" type="ORF">OESDEN_12434</name>
</gene>